<proteinExistence type="predicted"/>
<feature type="transmembrane region" description="Helical" evidence="1">
    <location>
        <begin position="27"/>
        <end position="47"/>
    </location>
</feature>
<accession>A0A8S5MY53</accession>
<name>A0A8S5MY53_9CAUD</name>
<keyword evidence="1" id="KW-1133">Transmembrane helix</keyword>
<evidence type="ECO:0000256" key="1">
    <source>
        <dbReference type="SAM" id="Phobius"/>
    </source>
</evidence>
<evidence type="ECO:0000313" key="2">
    <source>
        <dbReference type="EMBL" id="DAD86819.1"/>
    </source>
</evidence>
<reference evidence="2" key="1">
    <citation type="journal article" date="2021" name="Proc. Natl. Acad. Sci. U.S.A.">
        <title>A Catalog of Tens of Thousands of Viruses from Human Metagenomes Reveals Hidden Associations with Chronic Diseases.</title>
        <authorList>
            <person name="Tisza M.J."/>
            <person name="Buck C.B."/>
        </authorList>
    </citation>
    <scope>NUCLEOTIDE SEQUENCE</scope>
    <source>
        <strain evidence="2">Ct91l7</strain>
    </source>
</reference>
<sequence length="106" mass="11430">MPDYGRGGVQQQDAAIGRKVVRLRPALAIDLGNFGALLVLLGLLIAAKKGVRIPQFFSPPYALIFAKIKPLAQGAGREFIGHLAGKNIFTICQAKRLTNSESRCII</sequence>
<dbReference type="EMBL" id="BK015008">
    <property type="protein sequence ID" value="DAD86819.1"/>
    <property type="molecule type" value="Genomic_DNA"/>
</dbReference>
<protein>
    <submittedName>
        <fullName evidence="2">Uncharacterized protein</fullName>
    </submittedName>
</protein>
<keyword evidence="1" id="KW-0472">Membrane</keyword>
<organism evidence="2">
    <name type="scientific">Siphoviridae sp. ct91l7</name>
    <dbReference type="NCBI Taxonomy" id="2826173"/>
    <lineage>
        <taxon>Viruses</taxon>
        <taxon>Duplodnaviria</taxon>
        <taxon>Heunggongvirae</taxon>
        <taxon>Uroviricota</taxon>
        <taxon>Caudoviricetes</taxon>
    </lineage>
</organism>
<keyword evidence="1" id="KW-0812">Transmembrane</keyword>